<dbReference type="Gene3D" id="2.40.160.20">
    <property type="match status" value="1"/>
</dbReference>
<protein>
    <recommendedName>
        <fullName evidence="4">Outer membrane protein beta-barrel domain-containing protein</fullName>
    </recommendedName>
</protein>
<gene>
    <name evidence="2" type="ORF">CDA63_04960</name>
</gene>
<dbReference type="AlphaFoldDB" id="A0A246FNN9"/>
<keyword evidence="1" id="KW-0732">Signal</keyword>
<evidence type="ECO:0000313" key="3">
    <source>
        <dbReference type="Proteomes" id="UP000197277"/>
    </source>
</evidence>
<proteinExistence type="predicted"/>
<dbReference type="SUPFAM" id="SSF56925">
    <property type="entry name" value="OMPA-like"/>
    <property type="match status" value="1"/>
</dbReference>
<organism evidence="2 3">
    <name type="scientific">Hymenobacter amundsenii</name>
    <dbReference type="NCBI Taxonomy" id="2006685"/>
    <lineage>
        <taxon>Bacteria</taxon>
        <taxon>Pseudomonadati</taxon>
        <taxon>Bacteroidota</taxon>
        <taxon>Cytophagia</taxon>
        <taxon>Cytophagales</taxon>
        <taxon>Hymenobacteraceae</taxon>
        <taxon>Hymenobacter</taxon>
    </lineage>
</organism>
<evidence type="ECO:0000256" key="1">
    <source>
        <dbReference type="SAM" id="SignalP"/>
    </source>
</evidence>
<comment type="caution">
    <text evidence="2">The sequence shown here is derived from an EMBL/GenBank/DDBJ whole genome shotgun (WGS) entry which is preliminary data.</text>
</comment>
<dbReference type="Proteomes" id="UP000197277">
    <property type="component" value="Unassembled WGS sequence"/>
</dbReference>
<keyword evidence="3" id="KW-1185">Reference proteome</keyword>
<dbReference type="InterPro" id="IPR011250">
    <property type="entry name" value="OMP/PagP_B-barrel"/>
</dbReference>
<name>A0A246FNN9_9BACT</name>
<dbReference type="EMBL" id="NIRR01000004">
    <property type="protein sequence ID" value="OWP64386.1"/>
    <property type="molecule type" value="Genomic_DNA"/>
</dbReference>
<evidence type="ECO:0008006" key="4">
    <source>
        <dbReference type="Google" id="ProtNLM"/>
    </source>
</evidence>
<reference evidence="2 3" key="1">
    <citation type="submission" date="2017-06" db="EMBL/GenBank/DDBJ databases">
        <title>Hymenobacter amundsenii sp. nov. isolated from regoliths in Antarctica.</title>
        <authorList>
            <person name="Sedlacek I."/>
            <person name="Kralova S."/>
            <person name="Pantucek R."/>
            <person name="Svec P."/>
            <person name="Holochova P."/>
            <person name="Stankova E."/>
            <person name="Vrbovska V."/>
            <person name="Busse H.-J."/>
        </authorList>
    </citation>
    <scope>NUCLEOTIDE SEQUENCE [LARGE SCALE GENOMIC DNA]</scope>
    <source>
        <strain evidence="2 3">CCM 8682</strain>
    </source>
</reference>
<evidence type="ECO:0000313" key="2">
    <source>
        <dbReference type="EMBL" id="OWP64386.1"/>
    </source>
</evidence>
<feature type="signal peptide" evidence="1">
    <location>
        <begin position="1"/>
        <end position="18"/>
    </location>
</feature>
<accession>A0A246FNN9</accession>
<sequence length="252" mass="27277">MPAALLLLLVASATASQAQTGPERRRRHYDGQARPYYRGPFRFTLGGGVGYYNGDLTSSLGDQFLGPSLSAGLLYQLHPHWQVGGEVSYLKLGAKDYLPERGLAFEGKNGLGIAFVRWEPFHDEGAYATPHASAAIIKPYLKVGGGFALYSPKSFRGTTRPSGNFSPAYLAPERNDYPALALVLPVGVGFTVRLTSQFSASLEGSYSLTTTDQLDDISTFKPTGADQGRSASALKDNYGQLELKLEYAPWAR</sequence>
<feature type="chain" id="PRO_5012602798" description="Outer membrane protein beta-barrel domain-containing protein" evidence="1">
    <location>
        <begin position="19"/>
        <end position="252"/>
    </location>
</feature>